<feature type="compositionally biased region" description="Basic and acidic residues" evidence="1">
    <location>
        <begin position="21"/>
        <end position="35"/>
    </location>
</feature>
<feature type="region of interest" description="Disordered" evidence="1">
    <location>
        <begin position="1"/>
        <end position="53"/>
    </location>
</feature>
<evidence type="ECO:0000256" key="1">
    <source>
        <dbReference type="SAM" id="MobiDB-lite"/>
    </source>
</evidence>
<protein>
    <submittedName>
        <fullName evidence="2">Uncharacterized protein</fullName>
    </submittedName>
</protein>
<proteinExistence type="predicted"/>
<name>A0A0C2D1W3_9BACT</name>
<dbReference type="AlphaFoldDB" id="A0A0C2D1W3"/>
<sequence>MASVTFGLAACDKGGDPPAATKDDAKVADEGKSDDAAQADAKPTGPDFSKWDTQAKGKAWQGSWLAKENGKIQAWTITGDKVQTWDGEQEKAFTLVVESPCKVSFKNDAGMSFPRPFSVVGGKLRYGAGGYRSGAEVIFCDDSGSVYTIDATGKCSEYEDDFGKWKQKDGDCGVEKNDEGAEVFVHGDPNGGKWVIEGDAIVPRGSFVTEAVEGDFAAAKLARDAKAAE</sequence>
<dbReference type="Proteomes" id="UP000031599">
    <property type="component" value="Unassembled WGS sequence"/>
</dbReference>
<evidence type="ECO:0000313" key="2">
    <source>
        <dbReference type="EMBL" id="KIG17201.1"/>
    </source>
</evidence>
<dbReference type="EMBL" id="JMCC02000028">
    <property type="protein sequence ID" value="KIG17201.1"/>
    <property type="molecule type" value="Genomic_DNA"/>
</dbReference>
<comment type="caution">
    <text evidence="2">The sequence shown here is derived from an EMBL/GenBank/DDBJ whole genome shotgun (WGS) entry which is preliminary data.</text>
</comment>
<gene>
    <name evidence="2" type="ORF">DB30_03514</name>
</gene>
<accession>A0A0C2D1W3</accession>
<evidence type="ECO:0000313" key="3">
    <source>
        <dbReference type="Proteomes" id="UP000031599"/>
    </source>
</evidence>
<reference evidence="2 3" key="1">
    <citation type="submission" date="2014-12" db="EMBL/GenBank/DDBJ databases">
        <title>Genome assembly of Enhygromyxa salina DSM 15201.</title>
        <authorList>
            <person name="Sharma G."/>
            <person name="Subramanian S."/>
        </authorList>
    </citation>
    <scope>NUCLEOTIDE SEQUENCE [LARGE SCALE GENOMIC DNA]</scope>
    <source>
        <strain evidence="2 3">DSM 15201</strain>
    </source>
</reference>
<organism evidence="2 3">
    <name type="scientific">Enhygromyxa salina</name>
    <dbReference type="NCBI Taxonomy" id="215803"/>
    <lineage>
        <taxon>Bacteria</taxon>
        <taxon>Pseudomonadati</taxon>
        <taxon>Myxococcota</taxon>
        <taxon>Polyangia</taxon>
        <taxon>Nannocystales</taxon>
        <taxon>Nannocystaceae</taxon>
        <taxon>Enhygromyxa</taxon>
    </lineage>
</organism>